<feature type="region of interest" description="Disordered" evidence="1">
    <location>
        <begin position="78"/>
        <end position="102"/>
    </location>
</feature>
<dbReference type="AlphaFoldDB" id="A0A8W8JWU0"/>
<sequence length="178" mass="19927">MCTRTRFLSVPGKFTVSKTDDERVHDSNMQRLRGTRSVEMGSSVYRGTDKEGHPFVSNSISLDSSVFLKVPSEKDCTRNSKLRSQSDSDVIDVEPQTTSSRSRKKNIAAAFFGRKKIGGRRCSVSCTNTHSAKRDNFIIHVPKPSGDVFYPQHPVGGTTANIKPLRQCVTYLMGWMDY</sequence>
<protein>
    <submittedName>
        <fullName evidence="2">Uncharacterized protein</fullName>
    </submittedName>
</protein>
<evidence type="ECO:0000313" key="3">
    <source>
        <dbReference type="Proteomes" id="UP000005408"/>
    </source>
</evidence>
<proteinExistence type="predicted"/>
<accession>A0A8W8JWU0</accession>
<organism evidence="2 3">
    <name type="scientific">Magallana gigas</name>
    <name type="common">Pacific oyster</name>
    <name type="synonym">Crassostrea gigas</name>
    <dbReference type="NCBI Taxonomy" id="29159"/>
    <lineage>
        <taxon>Eukaryota</taxon>
        <taxon>Metazoa</taxon>
        <taxon>Spiralia</taxon>
        <taxon>Lophotrochozoa</taxon>
        <taxon>Mollusca</taxon>
        <taxon>Bivalvia</taxon>
        <taxon>Autobranchia</taxon>
        <taxon>Pteriomorphia</taxon>
        <taxon>Ostreida</taxon>
        <taxon>Ostreoidea</taxon>
        <taxon>Ostreidae</taxon>
        <taxon>Magallana</taxon>
    </lineage>
</organism>
<dbReference type="EnsemblMetazoa" id="G20645.13">
    <property type="protein sequence ID" value="G20645.13:cds"/>
    <property type="gene ID" value="G20645"/>
</dbReference>
<keyword evidence="3" id="KW-1185">Reference proteome</keyword>
<dbReference type="Proteomes" id="UP000005408">
    <property type="component" value="Unassembled WGS sequence"/>
</dbReference>
<evidence type="ECO:0000256" key="1">
    <source>
        <dbReference type="SAM" id="MobiDB-lite"/>
    </source>
</evidence>
<evidence type="ECO:0000313" key="2">
    <source>
        <dbReference type="EnsemblMetazoa" id="G20645.13:cds"/>
    </source>
</evidence>
<reference evidence="2" key="1">
    <citation type="submission" date="2022-08" db="UniProtKB">
        <authorList>
            <consortium name="EnsemblMetazoa"/>
        </authorList>
    </citation>
    <scope>IDENTIFICATION</scope>
    <source>
        <strain evidence="2">05x7-T-G4-1.051#20</strain>
    </source>
</reference>
<name>A0A8W8JWU0_MAGGI</name>